<protein>
    <submittedName>
        <fullName evidence="1">Putative endoribonuclease</fullName>
    </submittedName>
</protein>
<organism evidence="1">
    <name type="scientific">Podoviridae sp. ctMxM32</name>
    <dbReference type="NCBI Taxonomy" id="2823557"/>
    <lineage>
        <taxon>Viruses</taxon>
        <taxon>Duplodnaviria</taxon>
        <taxon>Heunggongvirae</taxon>
        <taxon>Uroviricota</taxon>
        <taxon>Caudoviricetes</taxon>
    </lineage>
</organism>
<proteinExistence type="predicted"/>
<dbReference type="EMBL" id="BK014698">
    <property type="protein sequence ID" value="DAD68263.1"/>
    <property type="molecule type" value="Genomic_DNA"/>
</dbReference>
<reference evidence="1" key="1">
    <citation type="journal article" date="2021" name="Proc. Natl. Acad. Sci. U.S.A.">
        <title>A Catalog of Tens of Thousands of Viruses from Human Metagenomes Reveals Hidden Associations with Chronic Diseases.</title>
        <authorList>
            <person name="Tisza M.J."/>
            <person name="Buck C.B."/>
        </authorList>
    </citation>
    <scope>NUCLEOTIDE SEQUENCE</scope>
    <source>
        <strain evidence="1">CtMxM32</strain>
    </source>
</reference>
<accession>A0A8S5LE94</accession>
<sequence length="58" mass="6359">MSKKNVTTTISTDLHAFLDERHWQERKSLSALLASLIEQGAVQTLGYELPAAESDDAA</sequence>
<evidence type="ECO:0000313" key="1">
    <source>
        <dbReference type="EMBL" id="DAD68263.1"/>
    </source>
</evidence>
<name>A0A8S5LE94_9CAUD</name>